<dbReference type="EMBL" id="CP002116">
    <property type="protein sequence ID" value="ADK81063.1"/>
    <property type="molecule type" value="Genomic_DNA"/>
</dbReference>
<dbReference type="Pfam" id="PF04977">
    <property type="entry name" value="DivIC"/>
    <property type="match status" value="1"/>
</dbReference>
<feature type="transmembrane region" description="Helical" evidence="1">
    <location>
        <begin position="7"/>
        <end position="26"/>
    </location>
</feature>
<dbReference type="RefSeq" id="WP_013254527.1">
    <property type="nucleotide sequence ID" value="NC_014364.1"/>
</dbReference>
<keyword evidence="3" id="KW-1185">Reference proteome</keyword>
<evidence type="ECO:0000313" key="3">
    <source>
        <dbReference type="Proteomes" id="UP000002318"/>
    </source>
</evidence>
<dbReference type="STRING" id="573413.Spirs_1937"/>
<keyword evidence="1" id="KW-0812">Transmembrane</keyword>
<organism evidence="2 3">
    <name type="scientific">Sediminispirochaeta smaragdinae (strain DSM 11293 / JCM 15392 / SEBR 4228)</name>
    <name type="common">Spirochaeta smaragdinae</name>
    <dbReference type="NCBI Taxonomy" id="573413"/>
    <lineage>
        <taxon>Bacteria</taxon>
        <taxon>Pseudomonadati</taxon>
        <taxon>Spirochaetota</taxon>
        <taxon>Spirochaetia</taxon>
        <taxon>Spirochaetales</taxon>
        <taxon>Spirochaetaceae</taxon>
        <taxon>Sediminispirochaeta</taxon>
    </lineage>
</organism>
<keyword evidence="1" id="KW-0472">Membrane</keyword>
<evidence type="ECO:0000256" key="1">
    <source>
        <dbReference type="SAM" id="Phobius"/>
    </source>
</evidence>
<dbReference type="KEGG" id="ssm:Spirs_1937"/>
<keyword evidence="1" id="KW-1133">Transmembrane helix</keyword>
<evidence type="ECO:0000313" key="2">
    <source>
        <dbReference type="EMBL" id="ADK81063.1"/>
    </source>
</evidence>
<reference evidence="2 3" key="1">
    <citation type="journal article" date="2010" name="Stand. Genomic Sci.">
        <title>Complete genome sequence of Spirochaeta smaragdinae type strain (SEBR 4228).</title>
        <authorList>
            <person name="Mavromatis K."/>
            <person name="Yasawong M."/>
            <person name="Chertkov O."/>
            <person name="Lapidus A."/>
            <person name="Lucas S."/>
            <person name="Nolan M."/>
            <person name="Del Rio T.G."/>
            <person name="Tice H."/>
            <person name="Cheng J.F."/>
            <person name="Pitluck S."/>
            <person name="Liolios K."/>
            <person name="Ivanova N."/>
            <person name="Tapia R."/>
            <person name="Han C."/>
            <person name="Bruce D."/>
            <person name="Goodwin L."/>
            <person name="Pati A."/>
            <person name="Chen A."/>
            <person name="Palaniappan K."/>
            <person name="Land M."/>
            <person name="Hauser L."/>
            <person name="Chang Y.J."/>
            <person name="Jeffries C.D."/>
            <person name="Detter J.C."/>
            <person name="Rohde M."/>
            <person name="Brambilla E."/>
            <person name="Spring S."/>
            <person name="Goker M."/>
            <person name="Sikorski J."/>
            <person name="Woyke T."/>
            <person name="Bristow J."/>
            <person name="Eisen J.A."/>
            <person name="Markowitz V."/>
            <person name="Hugenholtz P."/>
            <person name="Klenk H.P."/>
            <person name="Kyrpides N.C."/>
        </authorList>
    </citation>
    <scope>NUCLEOTIDE SEQUENCE [LARGE SCALE GENOMIC DNA]</scope>
    <source>
        <strain evidence="3">DSM 11293 / JCM 15392 / SEBR 4228</strain>
    </source>
</reference>
<accession>E1R1C2</accession>
<feature type="transmembrane region" description="Helical" evidence="1">
    <location>
        <begin position="119"/>
        <end position="140"/>
    </location>
</feature>
<dbReference type="eggNOG" id="COG2919">
    <property type="taxonomic scope" value="Bacteria"/>
</dbReference>
<name>E1R1C2_SEDSS</name>
<dbReference type="InterPro" id="IPR007060">
    <property type="entry name" value="FtsL/DivIC"/>
</dbReference>
<dbReference type="Proteomes" id="UP000002318">
    <property type="component" value="Chromosome"/>
</dbReference>
<dbReference type="AlphaFoldDB" id="E1R1C2"/>
<proteinExistence type="predicted"/>
<protein>
    <submittedName>
        <fullName evidence="2">Septum formation initiator</fullName>
    </submittedName>
</protein>
<gene>
    <name evidence="2" type="ordered locus">Spirs_1937</name>
</gene>
<dbReference type="HOGENOM" id="CLU_1766871_0_0_12"/>
<sequence>MKRVWSFLLGVYVAGMAYGGLTLIWGPKGYLQYQHLLAYKVKLEANVNQLEDYHSDLALHAKSLASDRKAVMLAARELGYYQADEGRIVLENGYKPTSSGSFAVGAFIKPYESEKSPIFVLKLVAIFMGAIATLVTWNLFTSEGKKR</sequence>